<dbReference type="CDD" id="cd02440">
    <property type="entry name" value="AdoMet_MTases"/>
    <property type="match status" value="1"/>
</dbReference>
<comment type="caution">
    <text evidence="2">The sequence shown here is derived from an EMBL/GenBank/DDBJ whole genome shotgun (WGS) entry which is preliminary data.</text>
</comment>
<dbReference type="EMBL" id="LSTO01000001">
    <property type="protein sequence ID" value="OWW21668.1"/>
    <property type="molecule type" value="Genomic_DNA"/>
</dbReference>
<evidence type="ECO:0000259" key="1">
    <source>
        <dbReference type="Pfam" id="PF08241"/>
    </source>
</evidence>
<gene>
    <name evidence="2" type="ORF">AYR66_21440</name>
</gene>
<dbReference type="GO" id="GO:0008757">
    <property type="term" value="F:S-adenosylmethionine-dependent methyltransferase activity"/>
    <property type="evidence" value="ECO:0007669"/>
    <property type="project" value="InterPro"/>
</dbReference>
<dbReference type="InterPro" id="IPR013216">
    <property type="entry name" value="Methyltransf_11"/>
</dbReference>
<evidence type="ECO:0000313" key="2">
    <source>
        <dbReference type="EMBL" id="OWW21668.1"/>
    </source>
</evidence>
<evidence type="ECO:0000313" key="3">
    <source>
        <dbReference type="Proteomes" id="UP000197535"/>
    </source>
</evidence>
<dbReference type="Gene3D" id="3.40.50.150">
    <property type="entry name" value="Vaccinia Virus protein VP39"/>
    <property type="match status" value="1"/>
</dbReference>
<dbReference type="InterPro" id="IPR029063">
    <property type="entry name" value="SAM-dependent_MTases_sf"/>
</dbReference>
<dbReference type="AlphaFoldDB" id="A0A254TPK4"/>
<organism evidence="2 3">
    <name type="scientific">Noviherbaspirillum denitrificans</name>
    <dbReference type="NCBI Taxonomy" id="1968433"/>
    <lineage>
        <taxon>Bacteria</taxon>
        <taxon>Pseudomonadati</taxon>
        <taxon>Pseudomonadota</taxon>
        <taxon>Betaproteobacteria</taxon>
        <taxon>Burkholderiales</taxon>
        <taxon>Oxalobacteraceae</taxon>
        <taxon>Noviherbaspirillum</taxon>
    </lineage>
</organism>
<dbReference type="Proteomes" id="UP000197535">
    <property type="component" value="Unassembled WGS sequence"/>
</dbReference>
<dbReference type="SUPFAM" id="SSF53335">
    <property type="entry name" value="S-adenosyl-L-methionine-dependent methyltransferases"/>
    <property type="match status" value="1"/>
</dbReference>
<sequence length="219" mass="24911">MFHHITSIDLIGKKILVVGCGAGDDALRIAKLGAEVFAFDLSSEAINLAKALASREALSVTFEEMAAENLQYPDHFFDVVIARDILHHVDVTKTVAELDRVSKPGAVWIVNEIYSHSATELVRRNFFTERVLYPLMRHFIYGHDRPYITEDERKLSERDIAKIKKPLSHLEVSKHFNFLVTRIFPDRWQNVAKIDRVLLVALAPLAHFLSGRVLIVGRK</sequence>
<reference evidence="2 3" key="1">
    <citation type="submission" date="2016-02" db="EMBL/GenBank/DDBJ databases">
        <authorList>
            <person name="Wen L."/>
            <person name="He K."/>
            <person name="Yang H."/>
        </authorList>
    </citation>
    <scope>NUCLEOTIDE SEQUENCE [LARGE SCALE GENOMIC DNA]</scope>
    <source>
        <strain evidence="2 3">TSA40</strain>
    </source>
</reference>
<accession>A0A254TPK4</accession>
<protein>
    <recommendedName>
        <fullName evidence="1">Methyltransferase type 11 domain-containing protein</fullName>
    </recommendedName>
</protein>
<dbReference type="Pfam" id="PF08241">
    <property type="entry name" value="Methyltransf_11"/>
    <property type="match status" value="1"/>
</dbReference>
<feature type="domain" description="Methyltransferase type 11" evidence="1">
    <location>
        <begin position="16"/>
        <end position="108"/>
    </location>
</feature>
<dbReference type="PANTHER" id="PTHR43591">
    <property type="entry name" value="METHYLTRANSFERASE"/>
    <property type="match status" value="1"/>
</dbReference>
<keyword evidence="3" id="KW-1185">Reference proteome</keyword>
<name>A0A254TPK4_9BURK</name>
<proteinExistence type="predicted"/>